<feature type="compositionally biased region" description="Basic and acidic residues" evidence="1">
    <location>
        <begin position="90"/>
        <end position="106"/>
    </location>
</feature>
<evidence type="ECO:0000313" key="3">
    <source>
        <dbReference type="Proteomes" id="UP000272942"/>
    </source>
</evidence>
<evidence type="ECO:0000313" key="4">
    <source>
        <dbReference type="WBParaSite" id="ECPE_0000403901-mRNA-1"/>
    </source>
</evidence>
<feature type="compositionally biased region" description="Polar residues" evidence="1">
    <location>
        <begin position="1"/>
        <end position="11"/>
    </location>
</feature>
<feature type="region of interest" description="Disordered" evidence="1">
    <location>
        <begin position="474"/>
        <end position="510"/>
    </location>
</feature>
<dbReference type="OrthoDB" id="6270660at2759"/>
<feature type="compositionally biased region" description="Basic and acidic residues" evidence="1">
    <location>
        <begin position="274"/>
        <end position="285"/>
    </location>
</feature>
<organism evidence="4">
    <name type="scientific">Echinostoma caproni</name>
    <dbReference type="NCBI Taxonomy" id="27848"/>
    <lineage>
        <taxon>Eukaryota</taxon>
        <taxon>Metazoa</taxon>
        <taxon>Spiralia</taxon>
        <taxon>Lophotrochozoa</taxon>
        <taxon>Platyhelminthes</taxon>
        <taxon>Trematoda</taxon>
        <taxon>Digenea</taxon>
        <taxon>Plagiorchiida</taxon>
        <taxon>Echinostomata</taxon>
        <taxon>Echinostomatoidea</taxon>
        <taxon>Echinostomatidae</taxon>
        <taxon>Echinostoma</taxon>
    </lineage>
</organism>
<feature type="region of interest" description="Disordered" evidence="1">
    <location>
        <begin position="561"/>
        <end position="584"/>
    </location>
</feature>
<gene>
    <name evidence="2" type="ORF">ECPE_LOCUS4032</name>
</gene>
<feature type="compositionally biased region" description="Polar residues" evidence="1">
    <location>
        <begin position="258"/>
        <end position="273"/>
    </location>
</feature>
<feature type="region of interest" description="Disordered" evidence="1">
    <location>
        <begin position="680"/>
        <end position="711"/>
    </location>
</feature>
<protein>
    <submittedName>
        <fullName evidence="4">Microtubule-associated protein</fullName>
    </submittedName>
</protein>
<feature type="compositionally biased region" description="Basic and acidic residues" evidence="1">
    <location>
        <begin position="564"/>
        <end position="578"/>
    </location>
</feature>
<feature type="region of interest" description="Disordered" evidence="1">
    <location>
        <begin position="358"/>
        <end position="416"/>
    </location>
</feature>
<feature type="region of interest" description="Disordered" evidence="1">
    <location>
        <begin position="944"/>
        <end position="980"/>
    </location>
</feature>
<feature type="compositionally biased region" description="Basic and acidic residues" evidence="1">
    <location>
        <begin position="372"/>
        <end position="411"/>
    </location>
</feature>
<feature type="region of interest" description="Disordered" evidence="1">
    <location>
        <begin position="1"/>
        <end position="316"/>
    </location>
</feature>
<reference evidence="2 3" key="2">
    <citation type="submission" date="2018-11" db="EMBL/GenBank/DDBJ databases">
        <authorList>
            <consortium name="Pathogen Informatics"/>
        </authorList>
    </citation>
    <scope>NUCLEOTIDE SEQUENCE [LARGE SCALE GENOMIC DNA]</scope>
    <source>
        <strain evidence="2 3">Egypt</strain>
    </source>
</reference>
<dbReference type="WBParaSite" id="ECPE_0000403901-mRNA-1">
    <property type="protein sequence ID" value="ECPE_0000403901-mRNA-1"/>
    <property type="gene ID" value="ECPE_0000403901"/>
</dbReference>
<dbReference type="Proteomes" id="UP000272942">
    <property type="component" value="Unassembled WGS sequence"/>
</dbReference>
<evidence type="ECO:0000256" key="1">
    <source>
        <dbReference type="SAM" id="MobiDB-lite"/>
    </source>
</evidence>
<feature type="compositionally biased region" description="Acidic residues" evidence="1">
    <location>
        <begin position="245"/>
        <end position="254"/>
    </location>
</feature>
<accession>A0A183AAP7</accession>
<proteinExistence type="predicted"/>
<evidence type="ECO:0000313" key="2">
    <source>
        <dbReference type="EMBL" id="VDP71421.1"/>
    </source>
</evidence>
<sequence length="1065" mass="118025">MEEPSVESTTTDMHEPCEPETVQDSAEPDSNVHMVDSAWDQSNPVYDKPEEHALLTESPAEGNTTVDDHLISLTVSGDGDRGGGGGDGEGESREHQLEMELIEKIQTDSAPDQSSSSPSSPVQETTEDRSVSETPVSEEPICPSPEQPDVDLSVTSDGTTEETVESVEKSHDVIVSGDEPSEVSHSPVDEVPLVTPDEESGEVNPTDQIRKESQDSINGTETGEDHNIPQVTSAFEPTEKSESEVPIEMDEVTEETGLKSQVNETPVNQNQTEESGRVEEDRAMYLDDQTSSSIKLPPESISHTYEPEFSEPMETMRATGETPLTPETEVGQWEMHEADSILPLSTVPAWLDREVEEPLDTPSHTASFEQEQEGKSHVEQLEEISETAKEEHLNQVKESSEDIDLGEKSYEGDSTVEETVSHELVVQQYHPPPSEEGSAIPYSTVPEFLDKEVDDTTVVMEYEHVADQKIAADEGEDIQLTAEPKSFAAVNDAVPDETAPSTEETLEDGQISHENSIWEHENVTVPTELDVHVEATDVCIPEHESVEEPNEKPIQDQELFEAQPEEHREEPSRPESEKPATIPPTTEVVENRHVAEETSATEEQVRQLAEPEALSEQVTLIEEIAHTEEVSPEEEHHTELPIAYATQEAISPHFETVEEFNETSHDQEFISPEHVTIDDGAREKQAQQQQQKPLTRAQSNEPIQSDSARDQPVCFTQTLELEEQRAQSIEPIEDVLVNQAQPSELVIDDGATCVANVCTPVEPVIQHTAEEAKEQEQPFTLINQPELAPVIGAIEQTMISTEPVAKMDSQPVLYATEEHEFSSITNGELVEDNEPLITPVSVSRIQVSDHKKLPTDAMITSGQAALLISTADRVHEEVDLVNGYSPGSDKENDNRAEFEERYARLMAKFLPRDQTLVDSQNRKQRSKTLEPNFDINELRNWNEPVTNVKQKSATLGRSGSRKRPRLLPKPAVNDDHLFPDSVTPSKVDRNLSVRSLSVGLPEGTYDVPYIDDDAFVPRKLRDKSAPNAVNGHGSDASTESDEYLWDPSLSRYSALDPAHRADVDE</sequence>
<feature type="compositionally biased region" description="Polar residues" evidence="1">
    <location>
        <begin position="692"/>
        <end position="706"/>
    </location>
</feature>
<feature type="region of interest" description="Disordered" evidence="1">
    <location>
        <begin position="1021"/>
        <end position="1041"/>
    </location>
</feature>
<reference evidence="4" key="1">
    <citation type="submission" date="2016-06" db="UniProtKB">
        <authorList>
            <consortium name="WormBaseParasite"/>
        </authorList>
    </citation>
    <scope>IDENTIFICATION</scope>
</reference>
<name>A0A183AAP7_9TREM</name>
<feature type="compositionally biased region" description="Polar residues" evidence="1">
    <location>
        <begin position="944"/>
        <end position="957"/>
    </location>
</feature>
<dbReference type="EMBL" id="UZAN01040934">
    <property type="protein sequence ID" value="VDP71421.1"/>
    <property type="molecule type" value="Genomic_DNA"/>
</dbReference>
<dbReference type="AlphaFoldDB" id="A0A183AAP7"/>
<keyword evidence="3" id="KW-1185">Reference proteome</keyword>